<feature type="active site" description="Proton donor" evidence="13">
    <location>
        <position position="119"/>
    </location>
</feature>
<comment type="function">
    <text evidence="13">Cell wall formation. Adds enolpyruvyl to UDP-N-acetylglucosamine.</text>
</comment>
<dbReference type="AlphaFoldDB" id="A0A4R6Y7M7"/>
<dbReference type="PANTHER" id="PTHR43783:SF1">
    <property type="entry name" value="UDP-N-ACETYLGLUCOSAMINE 1-CARBOXYVINYLTRANSFERASE"/>
    <property type="match status" value="1"/>
</dbReference>
<evidence type="ECO:0000256" key="4">
    <source>
        <dbReference type="ARBA" id="ARBA00022618"/>
    </source>
</evidence>
<dbReference type="InterPro" id="IPR013792">
    <property type="entry name" value="RNA3'P_cycl/enolpyr_Trfase_a/b"/>
</dbReference>
<evidence type="ECO:0000256" key="10">
    <source>
        <dbReference type="ARBA" id="ARBA00023317"/>
    </source>
</evidence>
<keyword evidence="9 13" id="KW-0961">Cell wall biogenesis/degradation</keyword>
<dbReference type="InterPro" id="IPR001986">
    <property type="entry name" value="Enolpyruvate_Tfrase_dom"/>
</dbReference>
<feature type="binding site" evidence="13">
    <location>
        <position position="95"/>
    </location>
    <ligand>
        <name>UDP-N-acetyl-alpha-D-glucosamine</name>
        <dbReference type="ChEBI" id="CHEBI:57705"/>
    </ligand>
</feature>
<dbReference type="EC" id="2.5.1.7" evidence="13"/>
<evidence type="ECO:0000313" key="15">
    <source>
        <dbReference type="EMBL" id="TDR31358.1"/>
    </source>
</evidence>
<dbReference type="InterPro" id="IPR050068">
    <property type="entry name" value="MurA_subfamily"/>
</dbReference>
<organism evidence="15 16">
    <name type="scientific">Hydromonas duriensis</name>
    <dbReference type="NCBI Taxonomy" id="1527608"/>
    <lineage>
        <taxon>Bacteria</taxon>
        <taxon>Pseudomonadati</taxon>
        <taxon>Pseudomonadota</taxon>
        <taxon>Betaproteobacteria</taxon>
        <taxon>Burkholderiales</taxon>
        <taxon>Burkholderiaceae</taxon>
        <taxon>Hydromonas</taxon>
    </lineage>
</organism>
<dbReference type="FunFam" id="3.65.10.10:FF:000001">
    <property type="entry name" value="UDP-N-acetylglucosamine 1-carboxyvinyltransferase"/>
    <property type="match status" value="1"/>
</dbReference>
<evidence type="ECO:0000313" key="16">
    <source>
        <dbReference type="Proteomes" id="UP000294480"/>
    </source>
</evidence>
<keyword evidence="10 13" id="KW-0670">Pyruvate</keyword>
<comment type="catalytic activity">
    <reaction evidence="12 13">
        <text>phosphoenolpyruvate + UDP-N-acetyl-alpha-D-glucosamine = UDP-N-acetyl-3-O-(1-carboxyvinyl)-alpha-D-glucosamine + phosphate</text>
        <dbReference type="Rhea" id="RHEA:18681"/>
        <dbReference type="ChEBI" id="CHEBI:43474"/>
        <dbReference type="ChEBI" id="CHEBI:57705"/>
        <dbReference type="ChEBI" id="CHEBI:58702"/>
        <dbReference type="ChEBI" id="CHEBI:68483"/>
        <dbReference type="EC" id="2.5.1.7"/>
    </reaction>
</comment>
<dbReference type="OrthoDB" id="9803760at2"/>
<dbReference type="NCBIfam" id="TIGR01072">
    <property type="entry name" value="murA"/>
    <property type="match status" value="1"/>
</dbReference>
<dbReference type="HAMAP" id="MF_00111">
    <property type="entry name" value="MurA"/>
    <property type="match status" value="1"/>
</dbReference>
<gene>
    <name evidence="13" type="primary">murA</name>
    <name evidence="15" type="ORF">DFR44_1106</name>
</gene>
<protein>
    <recommendedName>
        <fullName evidence="13">UDP-N-acetylglucosamine 1-carboxyvinyltransferase</fullName>
        <ecNumber evidence="13">2.5.1.7</ecNumber>
    </recommendedName>
    <alternativeName>
        <fullName evidence="13">Enoylpyruvate transferase</fullName>
    </alternativeName>
    <alternativeName>
        <fullName evidence="13">UDP-N-acetylglucosamine enolpyruvyl transferase</fullName>
        <shortName evidence="13">EPT</shortName>
    </alternativeName>
</protein>
<dbReference type="CDD" id="cd01555">
    <property type="entry name" value="UdpNAET"/>
    <property type="match status" value="1"/>
</dbReference>
<evidence type="ECO:0000256" key="3">
    <source>
        <dbReference type="ARBA" id="ARBA00022490"/>
    </source>
</evidence>
<dbReference type="InterPro" id="IPR005750">
    <property type="entry name" value="UDP_GlcNAc_COvinyl_MurA"/>
</dbReference>
<dbReference type="GO" id="GO:0005737">
    <property type="term" value="C:cytoplasm"/>
    <property type="evidence" value="ECO:0007669"/>
    <property type="project" value="UniProtKB-SubCell"/>
</dbReference>
<sequence length="430" mass="46214">MEQLKITGHPNLRLKGDIRVGGAKNAALPIMCATLLTHEPVQLRNVPSLRDINTTMKLLRELGVSVSELQHDKVTVQAYGTISTKATYELVKTMRASILVLGPLLARFGEAWVSLPGGCAIGARPVDQHIKGLQAMGAQITIEHGYIHAKAPEGGRLKGARIVTDMITVTGTENLLMAAVLADGETVLENAACEPEVTDLAKMLVSMGAKIEGIGSNRLMIQGVERLHGTTHSVVSDRIEAGTFLCAVAATGGDVRLTHVDPTIMDAVLDKLREIGVELEVGDTWIRAKMDARPKPVSFRTTEYPGFPTDMQAQFMAVNAIANGTSRVTETIFENRFMHVQEMNRLGANIVVDGHTAITEGVESTALSGAMVMATDLRASASLVILGMVAEGTTIVDRIYHLDRGYERMEEKLAAVGATIERVSGMGEEI</sequence>
<dbReference type="GO" id="GO:0008760">
    <property type="term" value="F:UDP-N-acetylglucosamine 1-carboxyvinyltransferase activity"/>
    <property type="evidence" value="ECO:0007669"/>
    <property type="project" value="UniProtKB-UniRule"/>
</dbReference>
<evidence type="ECO:0000256" key="5">
    <source>
        <dbReference type="ARBA" id="ARBA00022679"/>
    </source>
</evidence>
<dbReference type="GO" id="GO:0009252">
    <property type="term" value="P:peptidoglycan biosynthetic process"/>
    <property type="evidence" value="ECO:0007669"/>
    <property type="project" value="UniProtKB-UniRule"/>
</dbReference>
<keyword evidence="16" id="KW-1185">Reference proteome</keyword>
<feature type="binding site" evidence="13">
    <location>
        <position position="332"/>
    </location>
    <ligand>
        <name>UDP-N-acetyl-alpha-D-glucosamine</name>
        <dbReference type="ChEBI" id="CHEBI:57705"/>
    </ligand>
</feature>
<comment type="subcellular location">
    <subcellularLocation>
        <location evidence="1 13">Cytoplasm</location>
    </subcellularLocation>
</comment>
<evidence type="ECO:0000256" key="8">
    <source>
        <dbReference type="ARBA" id="ARBA00023306"/>
    </source>
</evidence>
<dbReference type="GO" id="GO:0051301">
    <property type="term" value="P:cell division"/>
    <property type="evidence" value="ECO:0007669"/>
    <property type="project" value="UniProtKB-KW"/>
</dbReference>
<keyword evidence="3 13" id="KW-0963">Cytoplasm</keyword>
<evidence type="ECO:0000256" key="6">
    <source>
        <dbReference type="ARBA" id="ARBA00022960"/>
    </source>
</evidence>
<feature type="domain" description="Enolpyruvate transferase" evidence="14">
    <location>
        <begin position="13"/>
        <end position="413"/>
    </location>
</feature>
<dbReference type="EMBL" id="SNZE01000010">
    <property type="protein sequence ID" value="TDR31358.1"/>
    <property type="molecule type" value="Genomic_DNA"/>
</dbReference>
<evidence type="ECO:0000256" key="7">
    <source>
        <dbReference type="ARBA" id="ARBA00022984"/>
    </source>
</evidence>
<accession>A0A4R6Y7M7</accession>
<dbReference type="RefSeq" id="WP_133620044.1">
    <property type="nucleotide sequence ID" value="NZ_SNZE01000010.1"/>
</dbReference>
<proteinExistence type="inferred from homology"/>
<evidence type="ECO:0000256" key="12">
    <source>
        <dbReference type="ARBA" id="ARBA00047527"/>
    </source>
</evidence>
<feature type="binding site" evidence="13">
    <location>
        <position position="310"/>
    </location>
    <ligand>
        <name>UDP-N-acetyl-alpha-D-glucosamine</name>
        <dbReference type="ChEBI" id="CHEBI:57705"/>
    </ligand>
</feature>
<dbReference type="InterPro" id="IPR036968">
    <property type="entry name" value="Enolpyruvate_Tfrase_sf"/>
</dbReference>
<comment type="pathway">
    <text evidence="2 13">Cell wall biogenesis; peptidoglycan biosynthesis.</text>
</comment>
<comment type="caution">
    <text evidence="15">The sequence shown here is derived from an EMBL/GenBank/DDBJ whole genome shotgun (WGS) entry which is preliminary data.</text>
</comment>
<evidence type="ECO:0000259" key="14">
    <source>
        <dbReference type="Pfam" id="PF00275"/>
    </source>
</evidence>
<dbReference type="NCBIfam" id="NF006873">
    <property type="entry name" value="PRK09369.1"/>
    <property type="match status" value="1"/>
</dbReference>
<feature type="binding site" evidence="13">
    <location>
        <begin position="124"/>
        <end position="128"/>
    </location>
    <ligand>
        <name>UDP-N-acetyl-alpha-D-glucosamine</name>
        <dbReference type="ChEBI" id="CHEBI:57705"/>
    </ligand>
</feature>
<dbReference type="GO" id="GO:0071555">
    <property type="term" value="P:cell wall organization"/>
    <property type="evidence" value="ECO:0007669"/>
    <property type="project" value="UniProtKB-KW"/>
</dbReference>
<dbReference type="PANTHER" id="PTHR43783">
    <property type="entry name" value="UDP-N-ACETYLGLUCOSAMINE 1-CARBOXYVINYLTRANSFERASE"/>
    <property type="match status" value="1"/>
</dbReference>
<keyword evidence="6 13" id="KW-0133">Cell shape</keyword>
<evidence type="ECO:0000256" key="13">
    <source>
        <dbReference type="HAMAP-Rule" id="MF_00111"/>
    </source>
</evidence>
<dbReference type="UniPathway" id="UPA00219"/>
<reference evidence="15 16" key="1">
    <citation type="submission" date="2019-03" db="EMBL/GenBank/DDBJ databases">
        <title>Genomic Encyclopedia of Type Strains, Phase IV (KMG-IV): sequencing the most valuable type-strain genomes for metagenomic binning, comparative biology and taxonomic classification.</title>
        <authorList>
            <person name="Goeker M."/>
        </authorList>
    </citation>
    <scope>NUCLEOTIDE SEQUENCE [LARGE SCALE GENOMIC DNA]</scope>
    <source>
        <strain evidence="15 16">DSM 102852</strain>
    </source>
</reference>
<feature type="modified residue" description="2-(S-cysteinyl)pyruvic acid O-phosphothioketal" evidence="13">
    <location>
        <position position="119"/>
    </location>
</feature>
<name>A0A4R6Y7M7_9BURK</name>
<evidence type="ECO:0000256" key="2">
    <source>
        <dbReference type="ARBA" id="ARBA00004752"/>
    </source>
</evidence>
<comment type="similarity">
    <text evidence="11 13">Belongs to the EPSP synthase family. MurA subfamily.</text>
</comment>
<dbReference type="Pfam" id="PF00275">
    <property type="entry name" value="EPSP_synthase"/>
    <property type="match status" value="1"/>
</dbReference>
<dbReference type="GO" id="GO:0019277">
    <property type="term" value="P:UDP-N-acetylgalactosamine biosynthetic process"/>
    <property type="evidence" value="ECO:0007669"/>
    <property type="project" value="InterPro"/>
</dbReference>
<comment type="caution">
    <text evidence="13">Lacks conserved residue(s) required for the propagation of feature annotation.</text>
</comment>
<keyword evidence="8 13" id="KW-0131">Cell cycle</keyword>
<dbReference type="Gene3D" id="3.65.10.10">
    <property type="entry name" value="Enolpyruvate transferase domain"/>
    <property type="match status" value="2"/>
</dbReference>
<keyword evidence="5 13" id="KW-0808">Transferase</keyword>
<evidence type="ECO:0000256" key="9">
    <source>
        <dbReference type="ARBA" id="ARBA00023316"/>
    </source>
</evidence>
<feature type="binding site" evidence="13">
    <location>
        <begin position="24"/>
        <end position="25"/>
    </location>
    <ligand>
        <name>phosphoenolpyruvate</name>
        <dbReference type="ChEBI" id="CHEBI:58702"/>
    </ligand>
</feature>
<dbReference type="GO" id="GO:0008360">
    <property type="term" value="P:regulation of cell shape"/>
    <property type="evidence" value="ECO:0007669"/>
    <property type="project" value="UniProtKB-KW"/>
</dbReference>
<keyword evidence="7 13" id="KW-0573">Peptidoglycan synthesis</keyword>
<evidence type="ECO:0000256" key="1">
    <source>
        <dbReference type="ARBA" id="ARBA00004496"/>
    </source>
</evidence>
<dbReference type="Proteomes" id="UP000294480">
    <property type="component" value="Unassembled WGS sequence"/>
</dbReference>
<dbReference type="SUPFAM" id="SSF55205">
    <property type="entry name" value="EPT/RTPC-like"/>
    <property type="match status" value="1"/>
</dbReference>
<evidence type="ECO:0000256" key="11">
    <source>
        <dbReference type="ARBA" id="ARBA00038367"/>
    </source>
</evidence>
<keyword evidence="4 13" id="KW-0132">Cell division</keyword>